<feature type="region of interest" description="Disordered" evidence="1">
    <location>
        <begin position="18"/>
        <end position="63"/>
    </location>
</feature>
<name>A0A841ADX9_9MICO</name>
<proteinExistence type="predicted"/>
<evidence type="ECO:0008006" key="4">
    <source>
        <dbReference type="Google" id="ProtNLM"/>
    </source>
</evidence>
<comment type="caution">
    <text evidence="2">The sequence shown here is derived from an EMBL/GenBank/DDBJ whole genome shotgun (WGS) entry which is preliminary data.</text>
</comment>
<evidence type="ECO:0000256" key="1">
    <source>
        <dbReference type="SAM" id="MobiDB-lite"/>
    </source>
</evidence>
<reference evidence="2 3" key="1">
    <citation type="submission" date="2020-08" db="EMBL/GenBank/DDBJ databases">
        <title>Sequencing the genomes of 1000 actinobacteria strains.</title>
        <authorList>
            <person name="Klenk H.-P."/>
        </authorList>
    </citation>
    <scope>NUCLEOTIDE SEQUENCE [LARGE SCALE GENOMIC DNA]</scope>
    <source>
        <strain evidence="2 3">DSM 28796</strain>
    </source>
</reference>
<dbReference type="AlphaFoldDB" id="A0A841ADX9"/>
<dbReference type="EMBL" id="JACHLZ010000001">
    <property type="protein sequence ID" value="MBB5831354.1"/>
    <property type="molecule type" value="Genomic_DNA"/>
</dbReference>
<evidence type="ECO:0000313" key="3">
    <source>
        <dbReference type="Proteomes" id="UP000588158"/>
    </source>
</evidence>
<dbReference type="Proteomes" id="UP000588158">
    <property type="component" value="Unassembled WGS sequence"/>
</dbReference>
<gene>
    <name evidence="2" type="ORF">HNR70_001167</name>
</gene>
<organism evidence="2 3">
    <name type="scientific">Brachybacterium aquaticum</name>
    <dbReference type="NCBI Taxonomy" id="1432564"/>
    <lineage>
        <taxon>Bacteria</taxon>
        <taxon>Bacillati</taxon>
        <taxon>Actinomycetota</taxon>
        <taxon>Actinomycetes</taxon>
        <taxon>Micrococcales</taxon>
        <taxon>Dermabacteraceae</taxon>
        <taxon>Brachybacterium</taxon>
    </lineage>
</organism>
<accession>A0A841ADX9</accession>
<feature type="compositionally biased region" description="Acidic residues" evidence="1">
    <location>
        <begin position="54"/>
        <end position="63"/>
    </location>
</feature>
<keyword evidence="3" id="KW-1185">Reference proteome</keyword>
<evidence type="ECO:0000313" key="2">
    <source>
        <dbReference type="EMBL" id="MBB5831354.1"/>
    </source>
</evidence>
<dbReference type="RefSeq" id="WP_184324838.1">
    <property type="nucleotide sequence ID" value="NZ_JACHLZ010000001.1"/>
</dbReference>
<sequence>MNEGTQYYYNLTTGAVEEGPQSSMSDLMGPYASREEAQKALATAAKRNEKWDQDDASWEGEAD</sequence>
<protein>
    <recommendedName>
        <fullName evidence="4">SPOR domain-containing protein</fullName>
    </recommendedName>
</protein>